<protein>
    <submittedName>
        <fullName evidence="3">Uncharacterized protein</fullName>
    </submittedName>
</protein>
<feature type="transmembrane region" description="Helical" evidence="2">
    <location>
        <begin position="6"/>
        <end position="35"/>
    </location>
</feature>
<accession>A0A3N2Q321</accession>
<dbReference type="GeneID" id="39575049"/>
<dbReference type="RefSeq" id="XP_028468977.1">
    <property type="nucleotide sequence ID" value="XM_028606571.1"/>
</dbReference>
<feature type="compositionally biased region" description="Basic and acidic residues" evidence="1">
    <location>
        <begin position="58"/>
        <end position="77"/>
    </location>
</feature>
<keyword evidence="2" id="KW-1133">Transmembrane helix</keyword>
<feature type="region of interest" description="Disordered" evidence="1">
    <location>
        <begin position="55"/>
        <end position="77"/>
    </location>
</feature>
<keyword evidence="2" id="KW-0812">Transmembrane</keyword>
<dbReference type="Proteomes" id="UP000272025">
    <property type="component" value="Unassembled WGS sequence"/>
</dbReference>
<keyword evidence="2" id="KW-0472">Membrane</keyword>
<gene>
    <name evidence="3" type="ORF">SODALDRAFT_113370</name>
</gene>
<organism evidence="3 4">
    <name type="scientific">Sodiomyces alkalinus (strain CBS 110278 / VKM F-3762 / F11)</name>
    <name type="common">Alkaliphilic filamentous fungus</name>
    <dbReference type="NCBI Taxonomy" id="1314773"/>
    <lineage>
        <taxon>Eukaryota</taxon>
        <taxon>Fungi</taxon>
        <taxon>Dikarya</taxon>
        <taxon>Ascomycota</taxon>
        <taxon>Pezizomycotina</taxon>
        <taxon>Sordariomycetes</taxon>
        <taxon>Hypocreomycetidae</taxon>
        <taxon>Glomerellales</taxon>
        <taxon>Plectosphaerellaceae</taxon>
        <taxon>Sodiomyces</taxon>
    </lineage>
</organism>
<sequence>MASAKVSWTFFSSFFFCPFLPFFALFFALFIRLLFRRLLLFLNSHPPSTNRYFTPGWEDQKITPRRPNESPTRPYRDHRVSPYLHARDKSIGRFPGFDVLICDAKGRLPEEKEKKSACNGLLGLSLD</sequence>
<evidence type="ECO:0000256" key="1">
    <source>
        <dbReference type="SAM" id="MobiDB-lite"/>
    </source>
</evidence>
<proteinExistence type="predicted"/>
<name>A0A3N2Q321_SODAK</name>
<evidence type="ECO:0000313" key="3">
    <source>
        <dbReference type="EMBL" id="ROT41171.1"/>
    </source>
</evidence>
<reference evidence="3 4" key="1">
    <citation type="journal article" date="2018" name="Mol. Ecol.">
        <title>The obligate alkalophilic soda-lake fungus Sodiomyces alkalinus has shifted to a protein diet.</title>
        <authorList>
            <person name="Grum-Grzhimaylo A.A."/>
            <person name="Falkoski D.L."/>
            <person name="van den Heuvel J."/>
            <person name="Valero-Jimenez C.A."/>
            <person name="Min B."/>
            <person name="Choi I.G."/>
            <person name="Lipzen A."/>
            <person name="Daum C.G."/>
            <person name="Aanen D.K."/>
            <person name="Tsang A."/>
            <person name="Henrissat B."/>
            <person name="Bilanenko E.N."/>
            <person name="de Vries R.P."/>
            <person name="van Kan J.A.L."/>
            <person name="Grigoriev I.V."/>
            <person name="Debets A.J.M."/>
        </authorList>
    </citation>
    <scope>NUCLEOTIDE SEQUENCE [LARGE SCALE GENOMIC DNA]</scope>
    <source>
        <strain evidence="3 4">F11</strain>
    </source>
</reference>
<keyword evidence="4" id="KW-1185">Reference proteome</keyword>
<dbReference type="AlphaFoldDB" id="A0A3N2Q321"/>
<dbReference type="EMBL" id="ML119052">
    <property type="protein sequence ID" value="ROT41171.1"/>
    <property type="molecule type" value="Genomic_DNA"/>
</dbReference>
<evidence type="ECO:0000256" key="2">
    <source>
        <dbReference type="SAM" id="Phobius"/>
    </source>
</evidence>
<evidence type="ECO:0000313" key="4">
    <source>
        <dbReference type="Proteomes" id="UP000272025"/>
    </source>
</evidence>